<comment type="caution">
    <text evidence="8">The sequence shown here is derived from an EMBL/GenBank/DDBJ whole genome shotgun (WGS) entry which is preliminary data.</text>
</comment>
<dbReference type="GO" id="GO:0003677">
    <property type="term" value="F:DNA binding"/>
    <property type="evidence" value="ECO:0007669"/>
    <property type="project" value="UniProtKB-KW"/>
</dbReference>
<keyword evidence="4" id="KW-0799">Topoisomerase</keyword>
<dbReference type="PANTHER" id="PTHR10169">
    <property type="entry name" value="DNA TOPOISOMERASE/GYRASE"/>
    <property type="match status" value="1"/>
</dbReference>
<dbReference type="PANTHER" id="PTHR10169:SF38">
    <property type="entry name" value="DNA TOPOISOMERASE 2"/>
    <property type="match status" value="1"/>
</dbReference>
<keyword evidence="5" id="KW-0238">DNA-binding</keyword>
<dbReference type="InterPro" id="IPR050634">
    <property type="entry name" value="DNA_Topoisomerase_II"/>
</dbReference>
<proteinExistence type="predicted"/>
<feature type="region of interest" description="Disordered" evidence="7">
    <location>
        <begin position="64"/>
        <end position="92"/>
    </location>
</feature>
<name>A0ABD1DG64_CULPP</name>
<evidence type="ECO:0000256" key="4">
    <source>
        <dbReference type="ARBA" id="ARBA00023029"/>
    </source>
</evidence>
<dbReference type="EC" id="5.6.2.2" evidence="3"/>
<organism evidence="8 9">
    <name type="scientific">Culex pipiens pipiens</name>
    <name type="common">Northern house mosquito</name>
    <dbReference type="NCBI Taxonomy" id="38569"/>
    <lineage>
        <taxon>Eukaryota</taxon>
        <taxon>Metazoa</taxon>
        <taxon>Ecdysozoa</taxon>
        <taxon>Arthropoda</taxon>
        <taxon>Hexapoda</taxon>
        <taxon>Insecta</taxon>
        <taxon>Pterygota</taxon>
        <taxon>Neoptera</taxon>
        <taxon>Endopterygota</taxon>
        <taxon>Diptera</taxon>
        <taxon>Nematocera</taxon>
        <taxon>Culicoidea</taxon>
        <taxon>Culicidae</taxon>
        <taxon>Culicinae</taxon>
        <taxon>Culicini</taxon>
        <taxon>Culex</taxon>
        <taxon>Culex</taxon>
    </lineage>
</organism>
<evidence type="ECO:0000256" key="5">
    <source>
        <dbReference type="ARBA" id="ARBA00023125"/>
    </source>
</evidence>
<evidence type="ECO:0000313" key="8">
    <source>
        <dbReference type="EMBL" id="KAL1398676.1"/>
    </source>
</evidence>
<evidence type="ECO:0000256" key="3">
    <source>
        <dbReference type="ARBA" id="ARBA00012895"/>
    </source>
</evidence>
<comment type="catalytic activity">
    <reaction evidence="1">
        <text>ATP-dependent breakage, passage and rejoining of double-stranded DNA.</text>
        <dbReference type="EC" id="5.6.2.2"/>
    </reaction>
</comment>
<protein>
    <recommendedName>
        <fullName evidence="3">DNA topoisomerase (ATP-hydrolyzing)</fullName>
        <ecNumber evidence="3">5.6.2.2</ecNumber>
    </recommendedName>
</protein>
<keyword evidence="6" id="KW-0413">Isomerase</keyword>
<evidence type="ECO:0000256" key="6">
    <source>
        <dbReference type="ARBA" id="ARBA00023235"/>
    </source>
</evidence>
<dbReference type="Proteomes" id="UP001562425">
    <property type="component" value="Unassembled WGS sequence"/>
</dbReference>
<sequence>MPLPRINSHHRSRRNRPQHKWNRLFKRATLQCVMSEKFVAAVLKRGIVELVLQWAKFKAQTELSKASGSKKSKIQSVPKLEDANDAGTKYSEERYLHKKTTRAIFYKEIINPDLDLFSNSDNVRA</sequence>
<keyword evidence="9" id="KW-1185">Reference proteome</keyword>
<dbReference type="AlphaFoldDB" id="A0ABD1DG64"/>
<evidence type="ECO:0000256" key="2">
    <source>
        <dbReference type="ARBA" id="ARBA00001946"/>
    </source>
</evidence>
<evidence type="ECO:0000256" key="7">
    <source>
        <dbReference type="SAM" id="MobiDB-lite"/>
    </source>
</evidence>
<comment type="cofactor">
    <cofactor evidence="2">
        <name>Mg(2+)</name>
        <dbReference type="ChEBI" id="CHEBI:18420"/>
    </cofactor>
</comment>
<reference evidence="8 9" key="1">
    <citation type="submission" date="2024-05" db="EMBL/GenBank/DDBJ databases">
        <title>Culex pipiens pipiens assembly and annotation.</title>
        <authorList>
            <person name="Alout H."/>
            <person name="Durand T."/>
        </authorList>
    </citation>
    <scope>NUCLEOTIDE SEQUENCE [LARGE SCALE GENOMIC DNA]</scope>
    <source>
        <strain evidence="8">HA-2024</strain>
        <tissue evidence="8">Whole body</tissue>
    </source>
</reference>
<accession>A0ABD1DG64</accession>
<evidence type="ECO:0000313" key="9">
    <source>
        <dbReference type="Proteomes" id="UP001562425"/>
    </source>
</evidence>
<dbReference type="GO" id="GO:0003918">
    <property type="term" value="F:DNA topoisomerase type II (double strand cut, ATP-hydrolyzing) activity"/>
    <property type="evidence" value="ECO:0007669"/>
    <property type="project" value="UniProtKB-EC"/>
</dbReference>
<gene>
    <name evidence="8" type="ORF">pipiens_008771</name>
</gene>
<evidence type="ECO:0000256" key="1">
    <source>
        <dbReference type="ARBA" id="ARBA00000185"/>
    </source>
</evidence>
<dbReference type="EMBL" id="JBEHCU010005814">
    <property type="protein sequence ID" value="KAL1398676.1"/>
    <property type="molecule type" value="Genomic_DNA"/>
</dbReference>